<reference evidence="4" key="1">
    <citation type="journal article" date="2019" name="Int. J. Syst. Evol. Microbiol.">
        <title>The Global Catalogue of Microorganisms (GCM) 10K type strain sequencing project: providing services to taxonomists for standard genome sequencing and annotation.</title>
        <authorList>
            <consortium name="The Broad Institute Genomics Platform"/>
            <consortium name="The Broad Institute Genome Sequencing Center for Infectious Disease"/>
            <person name="Wu L."/>
            <person name="Ma J."/>
        </authorList>
    </citation>
    <scope>NUCLEOTIDE SEQUENCE [LARGE SCALE GENOMIC DNA]</scope>
    <source>
        <strain evidence="4">CCUG 55854</strain>
    </source>
</reference>
<name>A0ABW3M0M4_9GAMM</name>
<evidence type="ECO:0000256" key="1">
    <source>
        <dbReference type="SAM" id="MobiDB-lite"/>
    </source>
</evidence>
<proteinExistence type="predicted"/>
<comment type="caution">
    <text evidence="3">The sequence shown here is derived from an EMBL/GenBank/DDBJ whole genome shotgun (WGS) entry which is preliminary data.</text>
</comment>
<feature type="chain" id="PRO_5045300103" evidence="2">
    <location>
        <begin position="25"/>
        <end position="188"/>
    </location>
</feature>
<dbReference type="RefSeq" id="WP_162377173.1">
    <property type="nucleotide sequence ID" value="NZ_JBHTKN010000008.1"/>
</dbReference>
<gene>
    <name evidence="3" type="ORF">ACFQ2N_12145</name>
</gene>
<dbReference type="Proteomes" id="UP001597033">
    <property type="component" value="Unassembled WGS sequence"/>
</dbReference>
<protein>
    <submittedName>
        <fullName evidence="3">Uncharacterized protein</fullName>
    </submittedName>
</protein>
<organism evidence="3 4">
    <name type="scientific">Pseudoxanthomonas kaohsiungensis</name>
    <dbReference type="NCBI Taxonomy" id="283923"/>
    <lineage>
        <taxon>Bacteria</taxon>
        <taxon>Pseudomonadati</taxon>
        <taxon>Pseudomonadota</taxon>
        <taxon>Gammaproteobacteria</taxon>
        <taxon>Lysobacterales</taxon>
        <taxon>Lysobacteraceae</taxon>
        <taxon>Pseudoxanthomonas</taxon>
    </lineage>
</organism>
<evidence type="ECO:0000313" key="3">
    <source>
        <dbReference type="EMBL" id="MFD1043094.1"/>
    </source>
</evidence>
<keyword evidence="2" id="KW-0732">Signal</keyword>
<feature type="signal peptide" evidence="2">
    <location>
        <begin position="1"/>
        <end position="24"/>
    </location>
</feature>
<dbReference type="EMBL" id="JBHTKN010000008">
    <property type="protein sequence ID" value="MFD1043094.1"/>
    <property type="molecule type" value="Genomic_DNA"/>
</dbReference>
<accession>A0ABW3M0M4</accession>
<evidence type="ECO:0000313" key="4">
    <source>
        <dbReference type="Proteomes" id="UP001597033"/>
    </source>
</evidence>
<feature type="region of interest" description="Disordered" evidence="1">
    <location>
        <begin position="165"/>
        <end position="188"/>
    </location>
</feature>
<evidence type="ECO:0000256" key="2">
    <source>
        <dbReference type="SAM" id="SignalP"/>
    </source>
</evidence>
<keyword evidence="4" id="KW-1185">Reference proteome</keyword>
<sequence>MRNATRKLAPVALGLVLMPGLAVALDPSAKQAVCDEIQQSARNAASTAVQVYSPKTSPTNVFNQATQACLEVIVQYNKIPMGMINIGVLQPLLQQLGRDLVTKSCNAAKDRFQQTLNEALADQGLRYSNGNLTYSGSGGSISTNGSGVNVSGSSDYLGTVNGSANADGSGSVNSSNSGGLLNWGGDKP</sequence>